<dbReference type="GO" id="GO:0046103">
    <property type="term" value="P:inosine biosynthetic process"/>
    <property type="evidence" value="ECO:0007669"/>
    <property type="project" value="TreeGrafter"/>
</dbReference>
<accession>A0A336LR32</accession>
<dbReference type="InterPro" id="IPR032466">
    <property type="entry name" value="Metal_Hydrolase"/>
</dbReference>
<evidence type="ECO:0000256" key="10">
    <source>
        <dbReference type="ARBA" id="ARBA00047764"/>
    </source>
</evidence>
<dbReference type="GO" id="GO:0005615">
    <property type="term" value="C:extracellular space"/>
    <property type="evidence" value="ECO:0007669"/>
    <property type="project" value="InterPro"/>
</dbReference>
<evidence type="ECO:0000256" key="7">
    <source>
        <dbReference type="ARBA" id="ARBA00022723"/>
    </source>
</evidence>
<dbReference type="EMBL" id="UFQT01000125">
    <property type="protein sequence ID" value="SSX20496.1"/>
    <property type="molecule type" value="Genomic_DNA"/>
</dbReference>
<comment type="catalytic activity">
    <reaction evidence="10">
        <text>adenosine + H2O + H(+) = inosine + NH4(+)</text>
        <dbReference type="Rhea" id="RHEA:24408"/>
        <dbReference type="ChEBI" id="CHEBI:15377"/>
        <dbReference type="ChEBI" id="CHEBI:15378"/>
        <dbReference type="ChEBI" id="CHEBI:16335"/>
        <dbReference type="ChEBI" id="CHEBI:17596"/>
        <dbReference type="ChEBI" id="CHEBI:28938"/>
        <dbReference type="EC" id="3.5.4.4"/>
    </reaction>
</comment>
<dbReference type="GO" id="GO:0046872">
    <property type="term" value="F:metal ion binding"/>
    <property type="evidence" value="ECO:0007669"/>
    <property type="project" value="UniProtKB-KW"/>
</dbReference>
<evidence type="ECO:0000256" key="4">
    <source>
        <dbReference type="ARBA" id="ARBA00012784"/>
    </source>
</evidence>
<keyword evidence="7" id="KW-0479">Metal-binding</keyword>
<dbReference type="InterPro" id="IPR001365">
    <property type="entry name" value="A_deaminase_dom"/>
</dbReference>
<comment type="subcellular location">
    <subcellularLocation>
        <location evidence="2">Secreted</location>
    </subcellularLocation>
</comment>
<dbReference type="Pfam" id="PF00962">
    <property type="entry name" value="A_deaminase"/>
    <property type="match status" value="1"/>
</dbReference>
<name>A0A336LR32_CULSO</name>
<dbReference type="PANTHER" id="PTHR11409">
    <property type="entry name" value="ADENOSINE DEAMINASE"/>
    <property type="match status" value="1"/>
</dbReference>
<evidence type="ECO:0000256" key="3">
    <source>
        <dbReference type="ARBA" id="ARBA00006083"/>
    </source>
</evidence>
<evidence type="ECO:0000313" key="13">
    <source>
        <dbReference type="EMBL" id="SSX00116.1"/>
    </source>
</evidence>
<feature type="domain" description="Adenosine deaminase" evidence="11">
    <location>
        <begin position="152"/>
        <end position="441"/>
    </location>
</feature>
<evidence type="ECO:0000256" key="9">
    <source>
        <dbReference type="ARBA" id="ARBA00022801"/>
    </source>
</evidence>
<comment type="similarity">
    <text evidence="3">Belongs to the metallo-dependent hydrolases superfamily. Adenosine and AMP deaminases family. ADGF subfamily.</text>
</comment>
<dbReference type="Pfam" id="PF08451">
    <property type="entry name" value="A_deaminase_N"/>
    <property type="match status" value="1"/>
</dbReference>
<evidence type="ECO:0000259" key="12">
    <source>
        <dbReference type="Pfam" id="PF08451"/>
    </source>
</evidence>
<keyword evidence="8" id="KW-0732">Signal</keyword>
<dbReference type="EC" id="3.5.4.4" evidence="4"/>
<dbReference type="Gene3D" id="3.20.20.140">
    <property type="entry name" value="Metal-dependent hydrolases"/>
    <property type="match status" value="1"/>
</dbReference>
<dbReference type="InterPro" id="IPR006330">
    <property type="entry name" value="Ado/ade_deaminase"/>
</dbReference>
<dbReference type="NCBIfam" id="TIGR01431">
    <property type="entry name" value="adm_rel"/>
    <property type="match status" value="1"/>
</dbReference>
<dbReference type="SUPFAM" id="SSF51556">
    <property type="entry name" value="Metallo-dependent hydrolases"/>
    <property type="match status" value="1"/>
</dbReference>
<evidence type="ECO:0000256" key="8">
    <source>
        <dbReference type="ARBA" id="ARBA00022729"/>
    </source>
</evidence>
<dbReference type="AlphaFoldDB" id="A0A336LR32"/>
<dbReference type="VEuPathDB" id="VectorBase:CSON001640"/>
<dbReference type="GO" id="GO:0004000">
    <property type="term" value="F:adenosine deaminase activity"/>
    <property type="evidence" value="ECO:0007669"/>
    <property type="project" value="InterPro"/>
</dbReference>
<evidence type="ECO:0000259" key="11">
    <source>
        <dbReference type="Pfam" id="PF00962"/>
    </source>
</evidence>
<dbReference type="InterPro" id="IPR013659">
    <property type="entry name" value="A_deaminase_N"/>
</dbReference>
<evidence type="ECO:0000256" key="1">
    <source>
        <dbReference type="ARBA" id="ARBA00001947"/>
    </source>
</evidence>
<sequence length="475" mass="54905">MYLGNDLILTDDERKFDAILMAAKDKETHAGFKLPGNYSGAIHFFHALDQIKDSKVFKLIRKMPKGAVLHAHDTALLSTDKLMEFIKYDNLWMCEKENEIKFWFSKTKSNIKQPCTGSDWIEVKNVRNNEDFKVKVRKALTLYTKTPEIEYRNIKEVWNKFLSKFGAIEGLVGYKKVWKEYFKQTLQEFLDDGVQYLEFRGLLPPVYELDGTFNTKIQIVKAYTEVLQDFLLNHPSFIGAKFIYAPLRFVTASGIADYRETYTQLKTKFPNFIAGFDLVGPEETNFPLKNFIQELEKFPNDTNFFFHAGETNWNGLDVDENLVDAILLGTKRIGHGFASVKHPKVLEEIKRRDIAIEICPVSNQVLKLVADHRNHPASILFSDQNFPVVVSSDDPSLWQATPLSHDFFLAFMGIASANANVRFLKKLAMNSLKYSAMNELETSAAMKKWEREWNKYIKNVLEEEKLSQVNFNKHK</sequence>
<evidence type="ECO:0000313" key="14">
    <source>
        <dbReference type="EMBL" id="SSX20496.1"/>
    </source>
</evidence>
<evidence type="ECO:0000256" key="6">
    <source>
        <dbReference type="ARBA" id="ARBA00022525"/>
    </source>
</evidence>
<keyword evidence="6" id="KW-0964">Secreted</keyword>
<dbReference type="FunFam" id="3.20.20.140:FF:000017">
    <property type="entry name" value="Adenosine deaminase 2"/>
    <property type="match status" value="1"/>
</dbReference>
<organism evidence="14">
    <name type="scientific">Culicoides sonorensis</name>
    <name type="common">Biting midge</name>
    <dbReference type="NCBI Taxonomy" id="179676"/>
    <lineage>
        <taxon>Eukaryota</taxon>
        <taxon>Metazoa</taxon>
        <taxon>Ecdysozoa</taxon>
        <taxon>Arthropoda</taxon>
        <taxon>Hexapoda</taxon>
        <taxon>Insecta</taxon>
        <taxon>Pterygota</taxon>
        <taxon>Neoptera</taxon>
        <taxon>Endopterygota</taxon>
        <taxon>Diptera</taxon>
        <taxon>Nematocera</taxon>
        <taxon>Chironomoidea</taxon>
        <taxon>Ceratopogonidae</taxon>
        <taxon>Ceratopogoninae</taxon>
        <taxon>Culicoides</taxon>
        <taxon>Monoculicoides</taxon>
    </lineage>
</organism>
<evidence type="ECO:0000256" key="2">
    <source>
        <dbReference type="ARBA" id="ARBA00004613"/>
    </source>
</evidence>
<protein>
    <recommendedName>
        <fullName evidence="5">Adenosine deaminase</fullName>
        <ecNumber evidence="4">3.5.4.4</ecNumber>
    </recommendedName>
</protein>
<dbReference type="InterPro" id="IPR006331">
    <property type="entry name" value="ADGF"/>
</dbReference>
<dbReference type="OMA" id="SINDVWS"/>
<keyword evidence="9" id="KW-0378">Hydrolase</keyword>
<dbReference type="PANTHER" id="PTHR11409:SF39">
    <property type="entry name" value="ADENOSINE DEAMINASE 2"/>
    <property type="match status" value="1"/>
</dbReference>
<dbReference type="EMBL" id="UFQS01000125">
    <property type="protein sequence ID" value="SSX00116.1"/>
    <property type="molecule type" value="Genomic_DNA"/>
</dbReference>
<reference evidence="13" key="1">
    <citation type="submission" date="2018-04" db="EMBL/GenBank/DDBJ databases">
        <authorList>
            <person name="Go L.Y."/>
            <person name="Mitchell J.A."/>
        </authorList>
    </citation>
    <scope>NUCLEOTIDE SEQUENCE</scope>
    <source>
        <tissue evidence="13">Whole organism</tissue>
    </source>
</reference>
<proteinExistence type="inferred from homology"/>
<feature type="domain" description="Adenosine/AMP deaminase N-terminal" evidence="12">
    <location>
        <begin position="2"/>
        <end position="60"/>
    </location>
</feature>
<dbReference type="GO" id="GO:0006154">
    <property type="term" value="P:adenosine catabolic process"/>
    <property type="evidence" value="ECO:0007669"/>
    <property type="project" value="InterPro"/>
</dbReference>
<evidence type="ECO:0000256" key="5">
    <source>
        <dbReference type="ARBA" id="ARBA00018099"/>
    </source>
</evidence>
<reference evidence="14" key="2">
    <citation type="submission" date="2018-07" db="EMBL/GenBank/DDBJ databases">
        <authorList>
            <person name="Quirk P.G."/>
            <person name="Krulwich T.A."/>
        </authorList>
    </citation>
    <scope>NUCLEOTIDE SEQUENCE</scope>
</reference>
<comment type="cofactor">
    <cofactor evidence="1">
        <name>Zn(2+)</name>
        <dbReference type="ChEBI" id="CHEBI:29105"/>
    </cofactor>
</comment>
<gene>
    <name evidence="14" type="primary">CSON001640</name>
</gene>